<feature type="signal peptide" evidence="1">
    <location>
        <begin position="1"/>
        <end position="24"/>
    </location>
</feature>
<evidence type="ECO:0000313" key="2">
    <source>
        <dbReference type="EMBL" id="NIA69740.1"/>
    </source>
</evidence>
<dbReference type="RefSeq" id="WP_205944652.1">
    <property type="nucleotide sequence ID" value="NZ_JAAQPH010000010.1"/>
</dbReference>
<evidence type="ECO:0000313" key="3">
    <source>
        <dbReference type="Proteomes" id="UP000761264"/>
    </source>
</evidence>
<keyword evidence="1" id="KW-0732">Signal</keyword>
<name>A0A967EYM7_9PROT</name>
<feature type="chain" id="PRO_5037788517" evidence="1">
    <location>
        <begin position="25"/>
        <end position="137"/>
    </location>
</feature>
<comment type="caution">
    <text evidence="2">The sequence shown here is derived from an EMBL/GenBank/DDBJ whole genome shotgun (WGS) entry which is preliminary data.</text>
</comment>
<proteinExistence type="predicted"/>
<dbReference type="EMBL" id="JAAQPH010000010">
    <property type="protein sequence ID" value="NIA69740.1"/>
    <property type="molecule type" value="Genomic_DNA"/>
</dbReference>
<organism evidence="2 3">
    <name type="scientific">Pelagibius litoralis</name>
    <dbReference type="NCBI Taxonomy" id="374515"/>
    <lineage>
        <taxon>Bacteria</taxon>
        <taxon>Pseudomonadati</taxon>
        <taxon>Pseudomonadota</taxon>
        <taxon>Alphaproteobacteria</taxon>
        <taxon>Rhodospirillales</taxon>
        <taxon>Rhodovibrionaceae</taxon>
        <taxon>Pelagibius</taxon>
    </lineage>
</organism>
<protein>
    <submittedName>
        <fullName evidence="2">Uncharacterized protein</fullName>
    </submittedName>
</protein>
<sequence length="137" mass="14663">MSVRLFIVAVAAVGSLSAAMPAGAEPRSLDLSLDNAGERTLRCSMVIAHFMSDELGEIAPGERLMIALEGDNADGSLFVRSGDGRRKPIENILCGASDDWAQTRGEVPLLPLRTSSSERAHMACHLEGRLRCIEMAP</sequence>
<dbReference type="Proteomes" id="UP000761264">
    <property type="component" value="Unassembled WGS sequence"/>
</dbReference>
<reference evidence="2" key="1">
    <citation type="submission" date="2020-03" db="EMBL/GenBank/DDBJ databases">
        <title>Genome of Pelagibius litoralis DSM 21314T.</title>
        <authorList>
            <person name="Wang G."/>
        </authorList>
    </citation>
    <scope>NUCLEOTIDE SEQUENCE</scope>
    <source>
        <strain evidence="2">DSM 21314</strain>
    </source>
</reference>
<gene>
    <name evidence="2" type="ORF">HBA54_14145</name>
</gene>
<evidence type="ECO:0000256" key="1">
    <source>
        <dbReference type="SAM" id="SignalP"/>
    </source>
</evidence>
<keyword evidence="3" id="KW-1185">Reference proteome</keyword>
<accession>A0A967EYM7</accession>
<dbReference type="AlphaFoldDB" id="A0A967EYM7"/>